<accession>A0A5M6IP45</accession>
<sequence length="388" mass="43067">MPFCSRDGDGFLNPQLQRRIWRRDALSTVSGGLLLAGLGARPAPAHSLSSARFPGVNREEWETFRSRYVTGDGRVVDTGNGNCSHTEGQGWGMLFAVAFDDRESFEAIRGWTASTLRRSSDSLHAWRYRPGDRVPVADWNNATDGDIFVAAALWRAALRWQRPDYAVQARTMAQDILTLLVRPAGPHMVLLPGVEGFVLAHGTTVNLSYYAFPMMADLALAFPSPLWPRIATDGMALLQAGRFGSWKLPPDWLRVDRDGRLRPDPKWPPRFSYDAIRIPLYLSWSGLMPPQMRAALASFWVSHRNSLPAWVDLMTEAQAGYQASPGFRAVAQLALTAPADPRLTGFPADIPSVRDCNDYYAAALVLLSRLAWQERGDGLNRSRVLMAG</sequence>
<evidence type="ECO:0000256" key="7">
    <source>
        <dbReference type="ARBA" id="ARBA00023326"/>
    </source>
</evidence>
<dbReference type="InterPro" id="IPR002037">
    <property type="entry name" value="Glyco_hydro_8"/>
</dbReference>
<gene>
    <name evidence="8" type="ORF">F1189_24690</name>
</gene>
<comment type="caution">
    <text evidence="8">The sequence shown here is derived from an EMBL/GenBank/DDBJ whole genome shotgun (WGS) entry which is preliminary data.</text>
</comment>
<dbReference type="PRINTS" id="PR00735">
    <property type="entry name" value="GLHYDRLASE8"/>
</dbReference>
<keyword evidence="5" id="KW-0136">Cellulose degradation</keyword>
<dbReference type="GO" id="GO:0030245">
    <property type="term" value="P:cellulose catabolic process"/>
    <property type="evidence" value="ECO:0007669"/>
    <property type="project" value="UniProtKB-KW"/>
</dbReference>
<dbReference type="AlphaFoldDB" id="A0A5M6IP45"/>
<dbReference type="Proteomes" id="UP000325255">
    <property type="component" value="Unassembled WGS sequence"/>
</dbReference>
<keyword evidence="9" id="KW-1185">Reference proteome</keyword>
<dbReference type="SUPFAM" id="SSF48208">
    <property type="entry name" value="Six-hairpin glycosidases"/>
    <property type="match status" value="1"/>
</dbReference>
<evidence type="ECO:0000256" key="1">
    <source>
        <dbReference type="ARBA" id="ARBA00000966"/>
    </source>
</evidence>
<evidence type="ECO:0000256" key="3">
    <source>
        <dbReference type="ARBA" id="ARBA00012601"/>
    </source>
</evidence>
<keyword evidence="7" id="KW-0624">Polysaccharide degradation</keyword>
<dbReference type="EC" id="3.2.1.4" evidence="3"/>
<comment type="catalytic activity">
    <reaction evidence="1">
        <text>Endohydrolysis of (1-&gt;4)-beta-D-glucosidic linkages in cellulose, lichenin and cereal beta-D-glucans.</text>
        <dbReference type="EC" id="3.2.1.4"/>
    </reaction>
</comment>
<comment type="similarity">
    <text evidence="2">Belongs to the glycosyl hydrolase 8 (cellulase D) family.</text>
</comment>
<dbReference type="InterPro" id="IPR008928">
    <property type="entry name" value="6-hairpin_glycosidase_sf"/>
</dbReference>
<name>A0A5M6IP45_9PROT</name>
<evidence type="ECO:0000256" key="6">
    <source>
        <dbReference type="ARBA" id="ARBA00023295"/>
    </source>
</evidence>
<dbReference type="Pfam" id="PF01270">
    <property type="entry name" value="Glyco_hydro_8"/>
    <property type="match status" value="1"/>
</dbReference>
<dbReference type="Gene3D" id="1.50.10.10">
    <property type="match status" value="1"/>
</dbReference>
<evidence type="ECO:0000256" key="4">
    <source>
        <dbReference type="ARBA" id="ARBA00022801"/>
    </source>
</evidence>
<evidence type="ECO:0000313" key="9">
    <source>
        <dbReference type="Proteomes" id="UP000325255"/>
    </source>
</evidence>
<keyword evidence="4" id="KW-0378">Hydrolase</keyword>
<dbReference type="OrthoDB" id="9766708at2"/>
<evidence type="ECO:0000256" key="2">
    <source>
        <dbReference type="ARBA" id="ARBA00009209"/>
    </source>
</evidence>
<keyword evidence="6" id="KW-0326">Glycosidase</keyword>
<reference evidence="8 9" key="1">
    <citation type="submission" date="2019-09" db="EMBL/GenBank/DDBJ databases">
        <title>Genome sequence of Rhodovastum atsumiense, a diverse member of the Acetobacteraceae family of non-sulfur purple photosynthetic bacteria.</title>
        <authorList>
            <person name="Meyer T."/>
            <person name="Kyndt J."/>
        </authorList>
    </citation>
    <scope>NUCLEOTIDE SEQUENCE [LARGE SCALE GENOMIC DNA]</scope>
    <source>
        <strain evidence="8 9">DSM 21279</strain>
    </source>
</reference>
<proteinExistence type="inferred from homology"/>
<organism evidence="8 9">
    <name type="scientific">Rhodovastum atsumiense</name>
    <dbReference type="NCBI Taxonomy" id="504468"/>
    <lineage>
        <taxon>Bacteria</taxon>
        <taxon>Pseudomonadati</taxon>
        <taxon>Pseudomonadota</taxon>
        <taxon>Alphaproteobacteria</taxon>
        <taxon>Acetobacterales</taxon>
        <taxon>Acetobacteraceae</taxon>
        <taxon>Rhodovastum</taxon>
    </lineage>
</organism>
<evidence type="ECO:0000256" key="5">
    <source>
        <dbReference type="ARBA" id="ARBA00023001"/>
    </source>
</evidence>
<protein>
    <recommendedName>
        <fullName evidence="3">cellulase</fullName>
        <ecNumber evidence="3">3.2.1.4</ecNumber>
    </recommendedName>
</protein>
<dbReference type="EMBL" id="VWPK01000053">
    <property type="protein sequence ID" value="KAA5609328.1"/>
    <property type="molecule type" value="Genomic_DNA"/>
</dbReference>
<keyword evidence="7" id="KW-0119">Carbohydrate metabolism</keyword>
<dbReference type="InterPro" id="IPR012341">
    <property type="entry name" value="6hp_glycosidase-like_sf"/>
</dbReference>
<dbReference type="GO" id="GO:0008810">
    <property type="term" value="F:cellulase activity"/>
    <property type="evidence" value="ECO:0007669"/>
    <property type="project" value="UniProtKB-EC"/>
</dbReference>
<evidence type="ECO:0000313" key="8">
    <source>
        <dbReference type="EMBL" id="KAA5609328.1"/>
    </source>
</evidence>